<accession>A0A1R1X769</accession>
<sequence>METISISTHPPEPRSWANVASSNLEPPEGITSGFKKIIYKKANLYKPISILEMVSSIKPEAKKLICMGGTPFKLGCRLNEFKVDIDIIIEEILCQIDEIQSCFEVDAKKKIPVFKI</sequence>
<gene>
    <name evidence="2" type="ORF">AYI70_g10300</name>
</gene>
<name>A0A1R1X769_9FUNG</name>
<dbReference type="EMBL" id="LSSN01004988">
    <property type="protein sequence ID" value="OMJ10481.1"/>
    <property type="molecule type" value="Genomic_DNA"/>
</dbReference>
<evidence type="ECO:0000313" key="2">
    <source>
        <dbReference type="EMBL" id="OMJ10481.1"/>
    </source>
</evidence>
<dbReference type="Proteomes" id="UP000187283">
    <property type="component" value="Unassembled WGS sequence"/>
</dbReference>
<protein>
    <submittedName>
        <fullName evidence="2">Uncharacterized protein</fullName>
    </submittedName>
</protein>
<proteinExistence type="predicted"/>
<evidence type="ECO:0000313" key="3">
    <source>
        <dbReference type="Proteomes" id="UP000187283"/>
    </source>
</evidence>
<dbReference type="AlphaFoldDB" id="A0A1R1X769"/>
<reference evidence="2 3" key="1">
    <citation type="submission" date="2017-01" db="EMBL/GenBank/DDBJ databases">
        <authorList>
            <person name="Mah S.A."/>
            <person name="Swanson W.J."/>
            <person name="Moy G.W."/>
            <person name="Vacquier V.D."/>
        </authorList>
    </citation>
    <scope>NUCLEOTIDE SEQUENCE [LARGE SCALE GENOMIC DNA]</scope>
    <source>
        <strain evidence="2 3">GSMNP</strain>
    </source>
</reference>
<feature type="region of interest" description="Disordered" evidence="1">
    <location>
        <begin position="1"/>
        <end position="26"/>
    </location>
</feature>
<dbReference type="OrthoDB" id="10351359at2759"/>
<comment type="caution">
    <text evidence="2">The sequence shown here is derived from an EMBL/GenBank/DDBJ whole genome shotgun (WGS) entry which is preliminary data.</text>
</comment>
<evidence type="ECO:0000256" key="1">
    <source>
        <dbReference type="SAM" id="MobiDB-lite"/>
    </source>
</evidence>
<organism evidence="2 3">
    <name type="scientific">Smittium culicis</name>
    <dbReference type="NCBI Taxonomy" id="133412"/>
    <lineage>
        <taxon>Eukaryota</taxon>
        <taxon>Fungi</taxon>
        <taxon>Fungi incertae sedis</taxon>
        <taxon>Zoopagomycota</taxon>
        <taxon>Kickxellomycotina</taxon>
        <taxon>Harpellomycetes</taxon>
        <taxon>Harpellales</taxon>
        <taxon>Legeriomycetaceae</taxon>
        <taxon>Smittium</taxon>
    </lineage>
</organism>
<keyword evidence="3" id="KW-1185">Reference proteome</keyword>